<dbReference type="Gene3D" id="2.60.470.10">
    <property type="entry name" value="Acid-sensing ion channels like domains"/>
    <property type="match status" value="1"/>
</dbReference>
<dbReference type="GO" id="GO:0015280">
    <property type="term" value="F:ligand-gated sodium channel activity"/>
    <property type="evidence" value="ECO:0007669"/>
    <property type="project" value="TreeGrafter"/>
</dbReference>
<comment type="subcellular location">
    <subcellularLocation>
        <location evidence="1">Membrane</location>
        <topology evidence="1">Multi-pass membrane protein</topology>
    </subcellularLocation>
</comment>
<keyword evidence="3 11" id="KW-0894">Sodium channel</keyword>
<evidence type="ECO:0000256" key="1">
    <source>
        <dbReference type="ARBA" id="ARBA00004141"/>
    </source>
</evidence>
<evidence type="ECO:0000256" key="5">
    <source>
        <dbReference type="ARBA" id="ARBA00022989"/>
    </source>
</evidence>
<accession>A0A6J8EEI1</accession>
<protein>
    <recommendedName>
        <fullName evidence="16">SCNN1B</fullName>
    </recommendedName>
</protein>
<gene>
    <name evidence="14" type="ORF">MCOR_51090</name>
</gene>
<evidence type="ECO:0000313" key="15">
    <source>
        <dbReference type="Proteomes" id="UP000507470"/>
    </source>
</evidence>
<keyword evidence="6" id="KW-0915">Sodium</keyword>
<name>A0A6J8EEI1_MYTCO</name>
<dbReference type="Proteomes" id="UP000507470">
    <property type="component" value="Unassembled WGS sequence"/>
</dbReference>
<keyword evidence="5 13" id="KW-1133">Transmembrane helix</keyword>
<evidence type="ECO:0000256" key="10">
    <source>
        <dbReference type="ARBA" id="ARBA00023303"/>
    </source>
</evidence>
<evidence type="ECO:0000256" key="4">
    <source>
        <dbReference type="ARBA" id="ARBA00022692"/>
    </source>
</evidence>
<evidence type="ECO:0008006" key="16">
    <source>
        <dbReference type="Google" id="ProtNLM"/>
    </source>
</evidence>
<evidence type="ECO:0000256" key="6">
    <source>
        <dbReference type="ARBA" id="ARBA00023053"/>
    </source>
</evidence>
<organism evidence="14 15">
    <name type="scientific">Mytilus coruscus</name>
    <name type="common">Sea mussel</name>
    <dbReference type="NCBI Taxonomy" id="42192"/>
    <lineage>
        <taxon>Eukaryota</taxon>
        <taxon>Metazoa</taxon>
        <taxon>Spiralia</taxon>
        <taxon>Lophotrochozoa</taxon>
        <taxon>Mollusca</taxon>
        <taxon>Bivalvia</taxon>
        <taxon>Autobranchia</taxon>
        <taxon>Pteriomorphia</taxon>
        <taxon>Mytilida</taxon>
        <taxon>Mytiloidea</taxon>
        <taxon>Mytilidae</taxon>
        <taxon>Mytilinae</taxon>
        <taxon>Mytilus</taxon>
    </lineage>
</organism>
<dbReference type="PRINTS" id="PR01078">
    <property type="entry name" value="AMINACHANNEL"/>
</dbReference>
<evidence type="ECO:0000256" key="11">
    <source>
        <dbReference type="RuleBase" id="RU000679"/>
    </source>
</evidence>
<feature type="compositionally biased region" description="Low complexity" evidence="12">
    <location>
        <begin position="152"/>
        <end position="176"/>
    </location>
</feature>
<dbReference type="OrthoDB" id="6021021at2759"/>
<evidence type="ECO:0000256" key="9">
    <source>
        <dbReference type="ARBA" id="ARBA00023201"/>
    </source>
</evidence>
<dbReference type="Gene3D" id="1.10.287.770">
    <property type="entry name" value="YojJ-like"/>
    <property type="match status" value="1"/>
</dbReference>
<keyword evidence="2 11" id="KW-0813">Transport</keyword>
<feature type="transmembrane region" description="Helical" evidence="13">
    <location>
        <begin position="62"/>
        <end position="89"/>
    </location>
</feature>
<evidence type="ECO:0000256" key="3">
    <source>
        <dbReference type="ARBA" id="ARBA00022461"/>
    </source>
</evidence>
<keyword evidence="7 11" id="KW-0406">Ion transport</keyword>
<comment type="similarity">
    <text evidence="11">Belongs to the amiloride-sensitive sodium channel (TC 1.A.6) family.</text>
</comment>
<feature type="region of interest" description="Disordered" evidence="12">
    <location>
        <begin position="139"/>
        <end position="176"/>
    </location>
</feature>
<keyword evidence="4 11" id="KW-0812">Transmembrane</keyword>
<dbReference type="Pfam" id="PF00858">
    <property type="entry name" value="ASC"/>
    <property type="match status" value="1"/>
</dbReference>
<evidence type="ECO:0000313" key="14">
    <source>
        <dbReference type="EMBL" id="CAC5418667.1"/>
    </source>
</evidence>
<dbReference type="EMBL" id="CACVKT020008939">
    <property type="protein sequence ID" value="CAC5418667.1"/>
    <property type="molecule type" value="Genomic_DNA"/>
</dbReference>
<proteinExistence type="inferred from homology"/>
<evidence type="ECO:0000256" key="8">
    <source>
        <dbReference type="ARBA" id="ARBA00023136"/>
    </source>
</evidence>
<dbReference type="GO" id="GO:0005886">
    <property type="term" value="C:plasma membrane"/>
    <property type="evidence" value="ECO:0007669"/>
    <property type="project" value="TreeGrafter"/>
</dbReference>
<evidence type="ECO:0000256" key="12">
    <source>
        <dbReference type="SAM" id="MobiDB-lite"/>
    </source>
</evidence>
<evidence type="ECO:0000256" key="13">
    <source>
        <dbReference type="SAM" id="Phobius"/>
    </source>
</evidence>
<dbReference type="PANTHER" id="PTHR11690:SF248">
    <property type="entry name" value="PICKPOCKET 17, ISOFORM A"/>
    <property type="match status" value="1"/>
</dbReference>
<sequence>MKVKNSHVIIDAWKISKSTNNKGNGGPEEKTSMRKLLSDLAGQSNVHGISCLAGTKSAPLKWVWTVAFLGLLSFAVYQLYTIGTIYYSYPVKTNVKMEFKPLPFPAITICNMNTIRMSKIHEIKSEILQQILNGTYEQPSPNHSTYGPKQQASTTSITTSGRTASSASATTGSTATKSTSYFGSTLVVQLPHVTSKSLNSTTPAINTDHRDYGFDSDFWDYWDYGVTDTNYDYSWDTWQDFYASPLNHDAAQYEFFLEEYLQIDREEKKKVGHQLKNMLLDCQFNGRKCDPSIKDVVTYEYGNCFTIQSSKFVAGSTGPRSGMVLTINLENHEAVEDLTEGYGMRVVIHEPKSFPLPLEDGMTISGGYETSIGLKMTRIERKGQPYGTCVDPKEYFKQYGIRFSTQACIQQCWENLAYGRCHCQVGNVHTEIGRFNDQMEVKVETPKGCFTETEKKCSVDVRRDLLSDINKYCDCPQPCLENTYTTTFSGRIWPHDTKLNELTDQACRTYELYNTTGYDHDCDLKYWHSLSNNFLKVNIYFEDLNYEVISEEPLYDATQLISDVGGSLGLCLGASLLCICEVFEALVMIVVMVIRKIRGHSYVSDVNLERTSSDEFRSSKA</sequence>
<reference evidence="14 15" key="1">
    <citation type="submission" date="2020-06" db="EMBL/GenBank/DDBJ databases">
        <authorList>
            <person name="Li R."/>
            <person name="Bekaert M."/>
        </authorList>
    </citation>
    <scope>NUCLEOTIDE SEQUENCE [LARGE SCALE GENOMIC DNA]</scope>
    <source>
        <strain evidence="15">wild</strain>
    </source>
</reference>
<feature type="compositionally biased region" description="Polar residues" evidence="12">
    <location>
        <begin position="139"/>
        <end position="151"/>
    </location>
</feature>
<keyword evidence="8 13" id="KW-0472">Membrane</keyword>
<evidence type="ECO:0000256" key="7">
    <source>
        <dbReference type="ARBA" id="ARBA00023065"/>
    </source>
</evidence>
<dbReference type="AlphaFoldDB" id="A0A6J8EEI1"/>
<keyword evidence="10 11" id="KW-0407">Ion channel</keyword>
<feature type="transmembrane region" description="Helical" evidence="13">
    <location>
        <begin position="572"/>
        <end position="594"/>
    </location>
</feature>
<keyword evidence="9 11" id="KW-0739">Sodium transport</keyword>
<dbReference type="PANTHER" id="PTHR11690">
    <property type="entry name" value="AMILORIDE-SENSITIVE SODIUM CHANNEL-RELATED"/>
    <property type="match status" value="1"/>
</dbReference>
<evidence type="ECO:0000256" key="2">
    <source>
        <dbReference type="ARBA" id="ARBA00022448"/>
    </source>
</evidence>
<keyword evidence="15" id="KW-1185">Reference proteome</keyword>
<dbReference type="InterPro" id="IPR001873">
    <property type="entry name" value="ENaC"/>
</dbReference>